<comment type="caution">
    <text evidence="2">The sequence shown here is derived from an EMBL/GenBank/DDBJ whole genome shotgun (WGS) entry which is preliminary data.</text>
</comment>
<evidence type="ECO:0000259" key="1">
    <source>
        <dbReference type="PROSITE" id="PS50878"/>
    </source>
</evidence>
<sequence>MPGNILEQILLETVLRHMGNKEVIGDSQHGFTRGKSCLTNLVAFYDGVTALVDKGRATDVIYLDLYKAFDTVLHNILVSKLERRGFNGWTTRWIRNWLDGHTQRVVVNSSMSKWRTVTSGVPQGSVLRPALFNIFVGDTDSGIECTLSKFADDTKLCGGLTRWREGMPSRGTLTGWRGGPV</sequence>
<dbReference type="Proteomes" id="UP001623348">
    <property type="component" value="Unassembled WGS sequence"/>
</dbReference>
<feature type="domain" description="Reverse transcriptase" evidence="1">
    <location>
        <begin position="1"/>
        <end position="181"/>
    </location>
</feature>
<dbReference type="PANTHER" id="PTHR33332">
    <property type="entry name" value="REVERSE TRANSCRIPTASE DOMAIN-CONTAINING PROTEIN"/>
    <property type="match status" value="1"/>
</dbReference>
<evidence type="ECO:0000313" key="2">
    <source>
        <dbReference type="EMBL" id="GAB0196662.1"/>
    </source>
</evidence>
<dbReference type="AlphaFoldDB" id="A0ABC9XJA9"/>
<dbReference type="PROSITE" id="PS50878">
    <property type="entry name" value="RT_POL"/>
    <property type="match status" value="1"/>
</dbReference>
<dbReference type="InterPro" id="IPR043502">
    <property type="entry name" value="DNA/RNA_pol_sf"/>
</dbReference>
<organism evidence="2 3">
    <name type="scientific">Grus japonensis</name>
    <name type="common">Japanese crane</name>
    <name type="synonym">Red-crowned crane</name>
    <dbReference type="NCBI Taxonomy" id="30415"/>
    <lineage>
        <taxon>Eukaryota</taxon>
        <taxon>Metazoa</taxon>
        <taxon>Chordata</taxon>
        <taxon>Craniata</taxon>
        <taxon>Vertebrata</taxon>
        <taxon>Euteleostomi</taxon>
        <taxon>Archelosauria</taxon>
        <taxon>Archosauria</taxon>
        <taxon>Dinosauria</taxon>
        <taxon>Saurischia</taxon>
        <taxon>Theropoda</taxon>
        <taxon>Coelurosauria</taxon>
        <taxon>Aves</taxon>
        <taxon>Neognathae</taxon>
        <taxon>Neoaves</taxon>
        <taxon>Gruiformes</taxon>
        <taxon>Gruidae</taxon>
        <taxon>Grus</taxon>
    </lineage>
</organism>
<protein>
    <submittedName>
        <fullName evidence="2">Mitochondrial enolase superfamily member 1</fullName>
    </submittedName>
</protein>
<dbReference type="InterPro" id="IPR000477">
    <property type="entry name" value="RT_dom"/>
</dbReference>
<reference evidence="2 3" key="1">
    <citation type="submission" date="2024-06" db="EMBL/GenBank/DDBJ databases">
        <title>The draft genome of Grus japonensis, version 3.</title>
        <authorList>
            <person name="Nabeshima K."/>
            <person name="Suzuki S."/>
            <person name="Onuma M."/>
        </authorList>
    </citation>
    <scope>NUCLEOTIDE SEQUENCE [LARGE SCALE GENOMIC DNA]</scope>
    <source>
        <strain evidence="2 3">451A</strain>
    </source>
</reference>
<gene>
    <name evidence="2" type="ORF">GRJ2_002131500</name>
</gene>
<proteinExistence type="predicted"/>
<evidence type="ECO:0000313" key="3">
    <source>
        <dbReference type="Proteomes" id="UP001623348"/>
    </source>
</evidence>
<dbReference type="SUPFAM" id="SSF56672">
    <property type="entry name" value="DNA/RNA polymerases"/>
    <property type="match status" value="1"/>
</dbReference>
<name>A0ABC9XJA9_GRUJA</name>
<accession>A0ABC9XJA9</accession>
<dbReference type="Pfam" id="PF00078">
    <property type="entry name" value="RVT_1"/>
    <property type="match status" value="1"/>
</dbReference>
<keyword evidence="3" id="KW-1185">Reference proteome</keyword>
<dbReference type="EMBL" id="BAAFJT010000015">
    <property type="protein sequence ID" value="GAB0196662.1"/>
    <property type="molecule type" value="Genomic_DNA"/>
</dbReference>